<evidence type="ECO:0000313" key="1">
    <source>
        <dbReference type="EMBL" id="DAZ90826.1"/>
    </source>
</evidence>
<reference evidence="1" key="1">
    <citation type="journal article" date="2022" name="bioRxiv">
        <title>Unlocking the hidden genetic diversity of varicosaviruses, the neglected plant rhabdoviruses.</title>
        <authorList>
            <person name="Bejerman N."/>
            <person name="Dietzgen R.G."/>
            <person name="Debat H."/>
        </authorList>
    </citation>
    <scope>NUCLEOTIDE SEQUENCE</scope>
</reference>
<organism evidence="1">
    <name type="scientific">Silene virus 1</name>
    <dbReference type="NCBI Taxonomy" id="2977989"/>
    <lineage>
        <taxon>Viruses</taxon>
        <taxon>Riboviria</taxon>
        <taxon>Orthornavirae</taxon>
        <taxon>Negarnaviricota</taxon>
        <taxon>Haploviricotina</taxon>
        <taxon>Monjiviricetes</taxon>
        <taxon>Mononegavirales</taxon>
        <taxon>Rhabdoviridae</taxon>
        <taxon>Betarhabdovirinae</taxon>
        <taxon>Varicosavirus</taxon>
        <taxon>Varicosavirus silenis</taxon>
    </lineage>
</organism>
<protein>
    <submittedName>
        <fullName evidence="1">Protein 3</fullName>
    </submittedName>
</protein>
<sequence length="179" mass="20615">MELVRVISSLNDCLMPFSTITMRNALDFYKMDRFEQTEVITTKILENTNQLLFSLESVSSPGYCYFCDTTKILLEKSITMKQMFIIMSSPIMSHHIYQKKLQFECNMANRNNELLVLPVEAVVCLDCTSSVLLSPDPIEAIKELHKWRLPKLKHIPGPGKIRLYDEVISLYTDSLVDDV</sequence>
<proteinExistence type="predicted"/>
<accession>A0A9N7AB60</accession>
<dbReference type="EMBL" id="BK061808">
    <property type="protein sequence ID" value="DAZ90826.1"/>
    <property type="molecule type" value="Viral_cRNA"/>
</dbReference>
<name>A0A9N7AB60_9RHAB</name>